<keyword evidence="5 8" id="KW-0472">Membrane</keyword>
<feature type="transmembrane region" description="Helical" evidence="8">
    <location>
        <begin position="281"/>
        <end position="302"/>
    </location>
</feature>
<dbReference type="OrthoDB" id="6581954at2759"/>
<evidence type="ECO:0000256" key="3">
    <source>
        <dbReference type="ARBA" id="ARBA00022692"/>
    </source>
</evidence>
<feature type="transmembrane region" description="Helical" evidence="8">
    <location>
        <begin position="616"/>
        <end position="634"/>
    </location>
</feature>
<proteinExistence type="inferred from homology"/>
<feature type="transmembrane region" description="Helical" evidence="8">
    <location>
        <begin position="446"/>
        <end position="469"/>
    </location>
</feature>
<keyword evidence="10" id="KW-1185">Reference proteome</keyword>
<evidence type="ECO:0000256" key="4">
    <source>
        <dbReference type="ARBA" id="ARBA00022989"/>
    </source>
</evidence>
<evidence type="ECO:0000256" key="7">
    <source>
        <dbReference type="SAM" id="MobiDB-lite"/>
    </source>
</evidence>
<keyword evidence="4 8" id="KW-1133">Transmembrane helix</keyword>
<keyword evidence="2 6" id="KW-0813">Transport</keyword>
<keyword evidence="6" id="KW-0769">Symport</keyword>
<feature type="transmembrane region" description="Helical" evidence="8">
    <location>
        <begin position="415"/>
        <end position="434"/>
    </location>
</feature>
<feature type="compositionally biased region" description="Pro residues" evidence="7">
    <location>
        <begin position="653"/>
        <end position="663"/>
    </location>
</feature>
<feature type="transmembrane region" description="Helical" evidence="8">
    <location>
        <begin position="378"/>
        <end position="403"/>
    </location>
</feature>
<dbReference type="VEuPathDB" id="CryptoDB:Vbra_175"/>
<dbReference type="SUPFAM" id="SSF161070">
    <property type="entry name" value="SNF-like"/>
    <property type="match status" value="1"/>
</dbReference>
<feature type="region of interest" description="Disordered" evidence="7">
    <location>
        <begin position="648"/>
        <end position="722"/>
    </location>
</feature>
<dbReference type="InParanoid" id="A0A0G4E9A9"/>
<dbReference type="Proteomes" id="UP000041254">
    <property type="component" value="Unassembled WGS sequence"/>
</dbReference>
<dbReference type="PROSITE" id="PS50267">
    <property type="entry name" value="NA_NEUROTRAN_SYMP_3"/>
    <property type="match status" value="1"/>
</dbReference>
<dbReference type="EMBL" id="CDMY01000023">
    <property type="protein sequence ID" value="CEL91823.1"/>
    <property type="molecule type" value="Genomic_DNA"/>
</dbReference>
<feature type="transmembrane region" description="Helical" evidence="8">
    <location>
        <begin position="227"/>
        <end position="252"/>
    </location>
</feature>
<gene>
    <name evidence="9" type="ORF">Vbra_175</name>
</gene>
<evidence type="ECO:0000256" key="8">
    <source>
        <dbReference type="SAM" id="Phobius"/>
    </source>
</evidence>
<evidence type="ECO:0000256" key="1">
    <source>
        <dbReference type="ARBA" id="ARBA00004141"/>
    </source>
</evidence>
<evidence type="ECO:0000256" key="2">
    <source>
        <dbReference type="ARBA" id="ARBA00022448"/>
    </source>
</evidence>
<evidence type="ECO:0000256" key="6">
    <source>
        <dbReference type="RuleBase" id="RU003732"/>
    </source>
</evidence>
<dbReference type="InterPro" id="IPR000175">
    <property type="entry name" value="Na/ntran_symport"/>
</dbReference>
<accession>A0A0G4E9A9</accession>
<dbReference type="CDD" id="cd10324">
    <property type="entry name" value="SLC6sbd"/>
    <property type="match status" value="1"/>
</dbReference>
<keyword evidence="3 6" id="KW-0812">Transmembrane</keyword>
<feature type="transmembrane region" description="Helical" evidence="8">
    <location>
        <begin position="481"/>
        <end position="506"/>
    </location>
</feature>
<dbReference type="Pfam" id="PF00209">
    <property type="entry name" value="SNF"/>
    <property type="match status" value="1"/>
</dbReference>
<dbReference type="PRINTS" id="PR00176">
    <property type="entry name" value="NANEUSMPORT"/>
</dbReference>
<feature type="transmembrane region" description="Helical" evidence="8">
    <location>
        <begin position="198"/>
        <end position="220"/>
    </location>
</feature>
<dbReference type="AlphaFoldDB" id="A0A0G4E9A9"/>
<organism evidence="9 10">
    <name type="scientific">Vitrella brassicaformis (strain CCMP3155)</name>
    <dbReference type="NCBI Taxonomy" id="1169540"/>
    <lineage>
        <taxon>Eukaryota</taxon>
        <taxon>Sar</taxon>
        <taxon>Alveolata</taxon>
        <taxon>Colpodellida</taxon>
        <taxon>Vitrellaceae</taxon>
        <taxon>Vitrella</taxon>
    </lineage>
</organism>
<sequence>MASVASPAGAAADTAAAGERGRWSSRAAFLLTAMGAAIGLGNIWRFPYLSYSYGGGAFFIPYLGALFLIGIPLLTTELALGQVYQGGHAVAFGMLSKRFIGLGYGSAWACFIVAAYYNVLLAYACLYFVASFQNPLPWAATAKTAQLCKTAGASAASCAALGTECMWADGECSQALIGKANAYLYETVLEQSDVSGGIGWLVPHIAVAALVVWVICYLSLFKGASLLGYVASTSVVLPFVLLGALIITGLSLPGMEMGVHQYIGRWDLSILSSRPQIWSDATAQIFFSVGAVWGYITAYASYNKKGQNVAQDALIVSLSDSACAILAGLAAFSICGHLAYEAGIPLDELPTESRGLAFVSYPIGLAQIPGWGAQLFNVFFFAVLICLGVASSFSFVECPATVLLDTSWFGRVPRWLMVGILSVVGYGLSLVYSTDIGYHLIDASDWYVANVLALSLGLLESVAVGWAARIDVQEGHIGKKAPWVLMCGFVGSIAVATIVQCILLAILPGVTVLIGVCIWLGLLAVSMVASYLLIETKEMMGWKLKLWWLYLGNIETLRKELNHVVAPGKSRWRITPLWSLLIKFFCPLVTCVLVGVSCSENLNSYKGFPSGVQAMGMAMAFSGLALFFAAAIFPDRFGAKSLLKQHKQMHIEPSPPSLPPPVCKSPLALPTEPEPQSVADASLSSTEEQSGERSSLNSVSSPGSEGGNAQRPKASLEKSSAW</sequence>
<feature type="transmembrane region" description="Helical" evidence="8">
    <location>
        <begin position="314"/>
        <end position="340"/>
    </location>
</feature>
<reference evidence="9 10" key="1">
    <citation type="submission" date="2014-11" db="EMBL/GenBank/DDBJ databases">
        <authorList>
            <person name="Zhu J."/>
            <person name="Qi W."/>
            <person name="Song R."/>
        </authorList>
    </citation>
    <scope>NUCLEOTIDE SEQUENCE [LARGE SCALE GENOMIC DNA]</scope>
</reference>
<protein>
    <recommendedName>
        <fullName evidence="6">Transporter</fullName>
    </recommendedName>
</protein>
<feature type="transmembrane region" description="Helical" evidence="8">
    <location>
        <begin position="58"/>
        <end position="80"/>
    </location>
</feature>
<feature type="transmembrane region" description="Helical" evidence="8">
    <location>
        <begin position="512"/>
        <end position="534"/>
    </location>
</feature>
<evidence type="ECO:0000313" key="10">
    <source>
        <dbReference type="Proteomes" id="UP000041254"/>
    </source>
</evidence>
<dbReference type="STRING" id="1169540.A0A0G4E9A9"/>
<comment type="similarity">
    <text evidence="6">Belongs to the sodium:neurotransmitter symporter (SNF) (TC 2.A.22) family.</text>
</comment>
<evidence type="ECO:0000256" key="5">
    <source>
        <dbReference type="ARBA" id="ARBA00023136"/>
    </source>
</evidence>
<dbReference type="GO" id="GO:0005886">
    <property type="term" value="C:plasma membrane"/>
    <property type="evidence" value="ECO:0007669"/>
    <property type="project" value="TreeGrafter"/>
</dbReference>
<name>A0A0G4E9A9_VITBC</name>
<dbReference type="GO" id="GO:0035725">
    <property type="term" value="P:sodium ion transmembrane transport"/>
    <property type="evidence" value="ECO:0007669"/>
    <property type="project" value="TreeGrafter"/>
</dbReference>
<feature type="transmembrane region" description="Helical" evidence="8">
    <location>
        <begin position="577"/>
        <end position="596"/>
    </location>
</feature>
<evidence type="ECO:0000313" key="9">
    <source>
        <dbReference type="EMBL" id="CEL91823.1"/>
    </source>
</evidence>
<dbReference type="InterPro" id="IPR037272">
    <property type="entry name" value="SNS_sf"/>
</dbReference>
<dbReference type="PROSITE" id="PS00610">
    <property type="entry name" value="NA_NEUROTRAN_SYMP_1"/>
    <property type="match status" value="1"/>
</dbReference>
<dbReference type="PhylomeDB" id="A0A0G4E9A9"/>
<dbReference type="PANTHER" id="PTHR11616:SF240">
    <property type="entry name" value="BLOATED TUBULES, ISOFORM B-RELATED"/>
    <property type="match status" value="1"/>
</dbReference>
<feature type="transmembrane region" description="Helical" evidence="8">
    <location>
        <begin position="27"/>
        <end position="46"/>
    </location>
</feature>
<comment type="subcellular location">
    <subcellularLocation>
        <location evidence="1">Membrane</location>
        <topology evidence="1">Multi-pass membrane protein</topology>
    </subcellularLocation>
</comment>
<dbReference type="GO" id="GO:0015293">
    <property type="term" value="F:symporter activity"/>
    <property type="evidence" value="ECO:0007669"/>
    <property type="project" value="UniProtKB-KW"/>
</dbReference>
<feature type="transmembrane region" description="Helical" evidence="8">
    <location>
        <begin position="101"/>
        <end position="129"/>
    </location>
</feature>
<feature type="compositionally biased region" description="Polar residues" evidence="7">
    <location>
        <begin position="682"/>
        <end position="703"/>
    </location>
</feature>
<dbReference type="PANTHER" id="PTHR11616">
    <property type="entry name" value="SODIUM/CHLORIDE DEPENDENT TRANSPORTER"/>
    <property type="match status" value="1"/>
</dbReference>